<protein>
    <submittedName>
        <fullName evidence="2">Ferredoxin</fullName>
    </submittedName>
</protein>
<organism evidence="2 3">
    <name type="scientific">Nocardioides marmotae</name>
    <dbReference type="NCBI Taxonomy" id="2663857"/>
    <lineage>
        <taxon>Bacteria</taxon>
        <taxon>Bacillati</taxon>
        <taxon>Actinomycetota</taxon>
        <taxon>Actinomycetes</taxon>
        <taxon>Propionibacteriales</taxon>
        <taxon>Nocardioidaceae</taxon>
        <taxon>Nocardioides</taxon>
    </lineage>
</organism>
<gene>
    <name evidence="2" type="ORF">GGQ22_07135</name>
</gene>
<reference evidence="2 3" key="1">
    <citation type="submission" date="2019-10" db="EMBL/GenBank/DDBJ databases">
        <title>Nocardioides novel species isolated from the excrement of Marmot.</title>
        <authorList>
            <person name="Zhang G."/>
        </authorList>
    </citation>
    <scope>NUCLEOTIDE SEQUENCE [LARGE SCALE GENOMIC DNA]</scope>
    <source>
        <strain evidence="3">zg-579</strain>
    </source>
</reference>
<keyword evidence="3" id="KW-1185">Reference proteome</keyword>
<evidence type="ECO:0000313" key="2">
    <source>
        <dbReference type="EMBL" id="MTB94855.1"/>
    </source>
</evidence>
<feature type="region of interest" description="Disordered" evidence="1">
    <location>
        <begin position="83"/>
        <end position="104"/>
    </location>
</feature>
<feature type="region of interest" description="Disordered" evidence="1">
    <location>
        <begin position="53"/>
        <end position="72"/>
    </location>
</feature>
<proteinExistence type="predicted"/>
<name>A0A6I3JAL6_9ACTN</name>
<evidence type="ECO:0000313" key="3">
    <source>
        <dbReference type="Proteomes" id="UP000433406"/>
    </source>
</evidence>
<dbReference type="RefSeq" id="WP_154614555.1">
    <property type="nucleotide sequence ID" value="NZ_CP053660.1"/>
</dbReference>
<sequence length="104" mass="11347">MTSPRPDVRLEAAPMEPVTCTACGAGVTARKSSWDQTTLQWTADALERCTQRRATEARSDRPNRSAFPGCTAVRDSIREAAVRGELSVQSDEPLKSNPAQEADR</sequence>
<comment type="caution">
    <text evidence="2">The sequence shown here is derived from an EMBL/GenBank/DDBJ whole genome shotgun (WGS) entry which is preliminary data.</text>
</comment>
<feature type="compositionally biased region" description="Basic and acidic residues" evidence="1">
    <location>
        <begin position="53"/>
        <end position="63"/>
    </location>
</feature>
<dbReference type="EMBL" id="WLCI01000006">
    <property type="protein sequence ID" value="MTB94855.1"/>
    <property type="molecule type" value="Genomic_DNA"/>
</dbReference>
<evidence type="ECO:0000256" key="1">
    <source>
        <dbReference type="SAM" id="MobiDB-lite"/>
    </source>
</evidence>
<dbReference type="Proteomes" id="UP000433406">
    <property type="component" value="Unassembled WGS sequence"/>
</dbReference>
<accession>A0A6I3JAL6</accession>
<dbReference type="AlphaFoldDB" id="A0A6I3JAL6"/>